<feature type="coiled-coil region" evidence="6">
    <location>
        <begin position="122"/>
        <end position="149"/>
    </location>
</feature>
<evidence type="ECO:0000256" key="7">
    <source>
        <dbReference type="SAM" id="Phobius"/>
    </source>
</evidence>
<keyword evidence="10" id="KW-1185">Reference proteome</keyword>
<evidence type="ECO:0000256" key="3">
    <source>
        <dbReference type="ARBA" id="ARBA00022692"/>
    </source>
</evidence>
<organism evidence="9 10">
    <name type="scientific">Mangrovibacterium diazotrophicum</name>
    <dbReference type="NCBI Taxonomy" id="1261403"/>
    <lineage>
        <taxon>Bacteria</taxon>
        <taxon>Pseudomonadati</taxon>
        <taxon>Bacteroidota</taxon>
        <taxon>Bacteroidia</taxon>
        <taxon>Marinilabiliales</taxon>
        <taxon>Prolixibacteraceae</taxon>
        <taxon>Mangrovibacterium</taxon>
    </lineage>
</organism>
<accession>A0A419W2T0</accession>
<dbReference type="Pfam" id="PF03176">
    <property type="entry name" value="MMPL"/>
    <property type="match status" value="2"/>
</dbReference>
<name>A0A419W2T0_9BACT</name>
<evidence type="ECO:0000259" key="8">
    <source>
        <dbReference type="PROSITE" id="PS50156"/>
    </source>
</evidence>
<dbReference type="GO" id="GO:0005886">
    <property type="term" value="C:plasma membrane"/>
    <property type="evidence" value="ECO:0007669"/>
    <property type="project" value="UniProtKB-SubCell"/>
</dbReference>
<evidence type="ECO:0000256" key="6">
    <source>
        <dbReference type="SAM" id="Coils"/>
    </source>
</evidence>
<feature type="transmembrane region" description="Helical" evidence="7">
    <location>
        <begin position="239"/>
        <end position="257"/>
    </location>
</feature>
<reference evidence="9 10" key="1">
    <citation type="submission" date="2018-09" db="EMBL/GenBank/DDBJ databases">
        <title>Genomic Encyclopedia of Archaeal and Bacterial Type Strains, Phase II (KMG-II): from individual species to whole genera.</title>
        <authorList>
            <person name="Goeker M."/>
        </authorList>
    </citation>
    <scope>NUCLEOTIDE SEQUENCE [LARGE SCALE GENOMIC DNA]</scope>
    <source>
        <strain evidence="9 10">DSM 27148</strain>
    </source>
</reference>
<comment type="caution">
    <text evidence="9">The sequence shown here is derived from an EMBL/GenBank/DDBJ whole genome shotgun (WGS) entry which is preliminary data.</text>
</comment>
<gene>
    <name evidence="9" type="ORF">BC643_0114</name>
</gene>
<feature type="transmembrane region" description="Helical" evidence="7">
    <location>
        <begin position="709"/>
        <end position="728"/>
    </location>
</feature>
<dbReference type="InterPro" id="IPR000731">
    <property type="entry name" value="SSD"/>
</dbReference>
<dbReference type="RefSeq" id="WP_120271231.1">
    <property type="nucleotide sequence ID" value="NZ_RAPN01000001.1"/>
</dbReference>
<keyword evidence="5 7" id="KW-0472">Membrane</keyword>
<dbReference type="PROSITE" id="PS50156">
    <property type="entry name" value="SSD"/>
    <property type="match status" value="2"/>
</dbReference>
<feature type="transmembrane region" description="Helical" evidence="7">
    <location>
        <begin position="264"/>
        <end position="287"/>
    </location>
</feature>
<dbReference type="PANTHER" id="PTHR33406">
    <property type="entry name" value="MEMBRANE PROTEIN MJ1562-RELATED"/>
    <property type="match status" value="1"/>
</dbReference>
<dbReference type="EMBL" id="RAPN01000001">
    <property type="protein sequence ID" value="RKD89781.1"/>
    <property type="molecule type" value="Genomic_DNA"/>
</dbReference>
<sequence length="772" mass="86274">MENLLTKLLRYKWLTMLFIAMISVYFISEMKENTRMETDLDEYMPKDHPAFVYSDEAESWFNIKDGIVVAVENKSGIYNTATLDTLKQLTKRLQKFEEIDKDDVKSLYNADNIVGSDGSLDVKRFYKRVPKAEEELQELRKSVRENEMVYGRFISTNEQVAVIIAEIGDDVFSQEFYNNILKTVKQSETDDITIHVAGRPIVEGEMALLAPADMKKMVPIVILVILIVLFITLRSIKSTFITLGVVFLSTVWAFGLMASVGIPIYAVSTMIPVMLIAIGVADGIHLYSHLQTYMAHNPGVSKKEAVSEMLNHMWKPVVMTSITTAVGFISLLTSEVYPVKYFGIFTAFGVMAAMFFSLIFLPAGIMIFGLPKVKKANIDNDMEGHSHSKLANSSAAWIVKNKYVSILATVVIVAISIVGMQKIWINSSFLDKFEKDSDIVQTDKFINENFGGTSTLNLILDANGKKDVFKNPEVLKLVDRMQQDVDAQLEVVGNKFSLTDYIKRMNKVMNSDNEAFNTIPNSNEMIAQYLLLYEMSGDPENLTKVADYDYAKLNITFQLKKDDSKSINAALDIINSYEDDFETLDISMNYAGSGYKGLVFTDLILEGQIKSLIMSILIIIILLSLMFRNLVVGLISAVPIIITALISFGIMGFLNIPLSTTTALLSSIAIGIGIDYAVHFLEQYRTNAANYNDKYKAAQLTMAHSGKAIIFNAIVVIAGFMVLLFSVFPPNRELGALVSLNMFTSFAGTLTIMLVLLYIGNIFIKKNNNKNN</sequence>
<feature type="domain" description="SSD" evidence="8">
    <location>
        <begin position="632"/>
        <end position="759"/>
    </location>
</feature>
<dbReference type="InterPro" id="IPR001036">
    <property type="entry name" value="Acrflvin-R"/>
</dbReference>
<feature type="transmembrane region" description="Helical" evidence="7">
    <location>
        <begin position="217"/>
        <end position="233"/>
    </location>
</feature>
<dbReference type="SUPFAM" id="SSF82866">
    <property type="entry name" value="Multidrug efflux transporter AcrB transmembrane domain"/>
    <property type="match status" value="2"/>
</dbReference>
<feature type="transmembrane region" description="Helical" evidence="7">
    <location>
        <begin position="612"/>
        <end position="631"/>
    </location>
</feature>
<keyword evidence="6" id="KW-0175">Coiled coil</keyword>
<dbReference type="PANTHER" id="PTHR33406:SF13">
    <property type="entry name" value="MEMBRANE PROTEIN YDFJ"/>
    <property type="match status" value="1"/>
</dbReference>
<proteinExistence type="predicted"/>
<dbReference type="AlphaFoldDB" id="A0A419W2T0"/>
<evidence type="ECO:0000256" key="1">
    <source>
        <dbReference type="ARBA" id="ARBA00004651"/>
    </source>
</evidence>
<dbReference type="GO" id="GO:0022857">
    <property type="term" value="F:transmembrane transporter activity"/>
    <property type="evidence" value="ECO:0007669"/>
    <property type="project" value="InterPro"/>
</dbReference>
<dbReference type="Gene3D" id="1.20.1640.10">
    <property type="entry name" value="Multidrug efflux transporter AcrB transmembrane domain"/>
    <property type="match status" value="2"/>
</dbReference>
<evidence type="ECO:0000256" key="4">
    <source>
        <dbReference type="ARBA" id="ARBA00022989"/>
    </source>
</evidence>
<dbReference type="InterPro" id="IPR050545">
    <property type="entry name" value="Mycobact_MmpL"/>
</dbReference>
<dbReference type="OrthoDB" id="9805018at2"/>
<dbReference type="InterPro" id="IPR004869">
    <property type="entry name" value="MMPL_dom"/>
</dbReference>
<feature type="transmembrane region" description="Helical" evidence="7">
    <location>
        <begin position="313"/>
        <end position="332"/>
    </location>
</feature>
<dbReference type="PRINTS" id="PR00702">
    <property type="entry name" value="ACRIFLAVINRP"/>
</dbReference>
<keyword evidence="2" id="KW-1003">Cell membrane</keyword>
<keyword evidence="3 7" id="KW-0812">Transmembrane</keyword>
<evidence type="ECO:0000313" key="10">
    <source>
        <dbReference type="Proteomes" id="UP000283387"/>
    </source>
</evidence>
<feature type="transmembrane region" description="Helical" evidence="7">
    <location>
        <begin position="637"/>
        <end position="658"/>
    </location>
</feature>
<feature type="transmembrane region" description="Helical" evidence="7">
    <location>
        <begin position="12"/>
        <end position="28"/>
    </location>
</feature>
<feature type="transmembrane region" description="Helical" evidence="7">
    <location>
        <begin position="740"/>
        <end position="764"/>
    </location>
</feature>
<evidence type="ECO:0000256" key="5">
    <source>
        <dbReference type="ARBA" id="ARBA00023136"/>
    </source>
</evidence>
<evidence type="ECO:0000256" key="2">
    <source>
        <dbReference type="ARBA" id="ARBA00022475"/>
    </source>
</evidence>
<feature type="transmembrane region" description="Helical" evidence="7">
    <location>
        <begin position="344"/>
        <end position="370"/>
    </location>
</feature>
<comment type="subcellular location">
    <subcellularLocation>
        <location evidence="1">Cell membrane</location>
        <topology evidence="1">Multi-pass membrane protein</topology>
    </subcellularLocation>
</comment>
<dbReference type="Proteomes" id="UP000283387">
    <property type="component" value="Unassembled WGS sequence"/>
</dbReference>
<keyword evidence="4 7" id="KW-1133">Transmembrane helix</keyword>
<evidence type="ECO:0000313" key="9">
    <source>
        <dbReference type="EMBL" id="RKD89781.1"/>
    </source>
</evidence>
<protein>
    <recommendedName>
        <fullName evidence="8">SSD domain-containing protein</fullName>
    </recommendedName>
</protein>
<feature type="transmembrane region" description="Helical" evidence="7">
    <location>
        <begin position="403"/>
        <end position="425"/>
    </location>
</feature>
<feature type="domain" description="SSD" evidence="8">
    <location>
        <begin position="245"/>
        <end position="367"/>
    </location>
</feature>